<comment type="caution">
    <text evidence="6">The sequence shown here is derived from an EMBL/GenBank/DDBJ whole genome shotgun (WGS) entry which is preliminary data.</text>
</comment>
<dbReference type="PANTHER" id="PTHR43300:SF7">
    <property type="entry name" value="UDP-N-ACETYLBACILLOSAMINE N-ACETYLTRANSFERASE"/>
    <property type="match status" value="1"/>
</dbReference>
<organism evidence="6 7">
    <name type="scientific">Chitinophaga nivalis</name>
    <dbReference type="NCBI Taxonomy" id="2991709"/>
    <lineage>
        <taxon>Bacteria</taxon>
        <taxon>Pseudomonadati</taxon>
        <taxon>Bacteroidota</taxon>
        <taxon>Chitinophagia</taxon>
        <taxon>Chitinophagales</taxon>
        <taxon>Chitinophagaceae</taxon>
        <taxon>Chitinophaga</taxon>
    </lineage>
</organism>
<reference evidence="6 7" key="1">
    <citation type="submission" date="2022-10" db="EMBL/GenBank/DDBJ databases">
        <title>Chitinophaga nivalis PC15 sp. nov., isolated from Pyeongchang county, South Korea.</title>
        <authorList>
            <person name="Trinh H.N."/>
        </authorList>
    </citation>
    <scope>NUCLEOTIDE SEQUENCE [LARGE SCALE GENOMIC DNA]</scope>
    <source>
        <strain evidence="6 7">PC14</strain>
    </source>
</reference>
<dbReference type="Gene3D" id="2.160.10.10">
    <property type="entry name" value="Hexapeptide repeat proteins"/>
    <property type="match status" value="1"/>
</dbReference>
<evidence type="ECO:0000256" key="1">
    <source>
        <dbReference type="ARBA" id="ARBA00007274"/>
    </source>
</evidence>
<dbReference type="EMBL" id="JAPDNS010000002">
    <property type="protein sequence ID" value="MCW3485637.1"/>
    <property type="molecule type" value="Genomic_DNA"/>
</dbReference>
<keyword evidence="7" id="KW-1185">Reference proteome</keyword>
<dbReference type="Pfam" id="PF00132">
    <property type="entry name" value="Hexapep"/>
    <property type="match status" value="2"/>
</dbReference>
<gene>
    <name evidence="6" type="ORF">OL497_17145</name>
</gene>
<keyword evidence="3" id="KW-0677">Repeat</keyword>
<dbReference type="InterPro" id="IPR041561">
    <property type="entry name" value="PglD_N"/>
</dbReference>
<evidence type="ECO:0000256" key="3">
    <source>
        <dbReference type="ARBA" id="ARBA00022737"/>
    </source>
</evidence>
<comment type="similarity">
    <text evidence="1">Belongs to the transferase hexapeptide repeat family.</text>
</comment>
<dbReference type="InterPro" id="IPR018357">
    <property type="entry name" value="Hexapep_transf_CS"/>
</dbReference>
<name>A0ABT3INU2_9BACT</name>
<proteinExistence type="inferred from homology"/>
<dbReference type="Proteomes" id="UP001207742">
    <property type="component" value="Unassembled WGS sequence"/>
</dbReference>
<keyword evidence="2" id="KW-0808">Transferase</keyword>
<dbReference type="NCBIfam" id="TIGR03570">
    <property type="entry name" value="NeuD_NnaD"/>
    <property type="match status" value="1"/>
</dbReference>
<feature type="domain" description="PglD N-terminal" evidence="5">
    <location>
        <begin position="3"/>
        <end position="73"/>
    </location>
</feature>
<dbReference type="CDD" id="cd03360">
    <property type="entry name" value="LbH_AT_putative"/>
    <property type="match status" value="1"/>
</dbReference>
<sequence>MMYLYGASGHAKVIIEILVSQGITVKGLFDDDTSKQRLWQYPVTVLPADFNSGTDEVIIAIGSNAIRKKLAEKAAARFGLAVHTRATVSPTATLDGGTVVMAGATINADAVIGRHCIINTNASVDHDCVLGDYVHISPHATLCGDVKIGEGTQIGAGAVVIPGITIGRWAVIGAGAVVIRDIPDQVTVVGNPARILKNI</sequence>
<evidence type="ECO:0000313" key="7">
    <source>
        <dbReference type="Proteomes" id="UP001207742"/>
    </source>
</evidence>
<dbReference type="Gene3D" id="3.40.50.20">
    <property type="match status" value="1"/>
</dbReference>
<protein>
    <submittedName>
        <fullName evidence="6">Acetyltransferase</fullName>
    </submittedName>
</protein>
<evidence type="ECO:0000256" key="4">
    <source>
        <dbReference type="ARBA" id="ARBA00023315"/>
    </source>
</evidence>
<dbReference type="InterPro" id="IPR001451">
    <property type="entry name" value="Hexapep"/>
</dbReference>
<dbReference type="PROSITE" id="PS00101">
    <property type="entry name" value="HEXAPEP_TRANSFERASES"/>
    <property type="match status" value="1"/>
</dbReference>
<dbReference type="Pfam" id="PF17836">
    <property type="entry name" value="PglD_N"/>
    <property type="match status" value="1"/>
</dbReference>
<dbReference type="InterPro" id="IPR050179">
    <property type="entry name" value="Trans_hexapeptide_repeat"/>
</dbReference>
<dbReference type="PANTHER" id="PTHR43300">
    <property type="entry name" value="ACETYLTRANSFERASE"/>
    <property type="match status" value="1"/>
</dbReference>
<accession>A0ABT3INU2</accession>
<dbReference type="InterPro" id="IPR011004">
    <property type="entry name" value="Trimer_LpxA-like_sf"/>
</dbReference>
<dbReference type="InterPro" id="IPR020019">
    <property type="entry name" value="AcTrfase_PglD-like"/>
</dbReference>
<dbReference type="SUPFAM" id="SSF51161">
    <property type="entry name" value="Trimeric LpxA-like enzymes"/>
    <property type="match status" value="1"/>
</dbReference>
<dbReference type="RefSeq" id="WP_264732265.1">
    <property type="nucleotide sequence ID" value="NZ_JAPDNR010000001.1"/>
</dbReference>
<evidence type="ECO:0000256" key="2">
    <source>
        <dbReference type="ARBA" id="ARBA00022679"/>
    </source>
</evidence>
<keyword evidence="4" id="KW-0012">Acyltransferase</keyword>
<evidence type="ECO:0000259" key="5">
    <source>
        <dbReference type="Pfam" id="PF17836"/>
    </source>
</evidence>
<evidence type="ECO:0000313" key="6">
    <source>
        <dbReference type="EMBL" id="MCW3485637.1"/>
    </source>
</evidence>